<dbReference type="WBParaSite" id="PSAMB.scaffold1930size26589.g15572.t1">
    <property type="protein sequence ID" value="PSAMB.scaffold1930size26589.g15572.t1"/>
    <property type="gene ID" value="PSAMB.scaffold1930size26589.g15572"/>
</dbReference>
<protein>
    <submittedName>
        <fullName evidence="2">Uncharacterized protein</fullName>
    </submittedName>
</protein>
<dbReference type="Proteomes" id="UP000887566">
    <property type="component" value="Unplaced"/>
</dbReference>
<dbReference type="AlphaFoldDB" id="A0A914VI65"/>
<proteinExistence type="predicted"/>
<reference evidence="2" key="1">
    <citation type="submission" date="2022-11" db="UniProtKB">
        <authorList>
            <consortium name="WormBaseParasite"/>
        </authorList>
    </citation>
    <scope>IDENTIFICATION</scope>
</reference>
<keyword evidence="1" id="KW-1185">Reference proteome</keyword>
<name>A0A914VI65_9BILA</name>
<evidence type="ECO:0000313" key="1">
    <source>
        <dbReference type="Proteomes" id="UP000887566"/>
    </source>
</evidence>
<sequence>MAASGRATTTFESREFNKEAAALLRLSVTRKMDRRRTTNRPVWQRAPLLVLSSLGHAARGYSGRSDILRMEKKRTP</sequence>
<accession>A0A914VI65</accession>
<organism evidence="1 2">
    <name type="scientific">Plectus sambesii</name>
    <dbReference type="NCBI Taxonomy" id="2011161"/>
    <lineage>
        <taxon>Eukaryota</taxon>
        <taxon>Metazoa</taxon>
        <taxon>Ecdysozoa</taxon>
        <taxon>Nematoda</taxon>
        <taxon>Chromadorea</taxon>
        <taxon>Plectida</taxon>
        <taxon>Plectina</taxon>
        <taxon>Plectoidea</taxon>
        <taxon>Plectidae</taxon>
        <taxon>Plectus</taxon>
    </lineage>
</organism>
<evidence type="ECO:0000313" key="2">
    <source>
        <dbReference type="WBParaSite" id="PSAMB.scaffold1930size26589.g15572.t1"/>
    </source>
</evidence>